<comment type="similarity">
    <text evidence="1">Belongs to the transposase 8 family.</text>
</comment>
<keyword evidence="4" id="KW-1185">Reference proteome</keyword>
<dbReference type="InterPro" id="IPR012337">
    <property type="entry name" value="RNaseH-like_sf"/>
</dbReference>
<comment type="caution">
    <text evidence="3">The sequence shown here is derived from an EMBL/GenBank/DDBJ whole genome shotgun (WGS) entry which is preliminary data.</text>
</comment>
<protein>
    <submittedName>
        <fullName evidence="3">IS3 family transposase</fullName>
    </submittedName>
</protein>
<dbReference type="InterPro" id="IPR002514">
    <property type="entry name" value="Transposase_8"/>
</dbReference>
<evidence type="ECO:0000313" key="3">
    <source>
        <dbReference type="EMBL" id="MDT0619966.1"/>
    </source>
</evidence>
<dbReference type="Pfam" id="PF01527">
    <property type="entry name" value="HTH_Tnp_1"/>
    <property type="match status" value="1"/>
</dbReference>
<dbReference type="SUPFAM" id="SSF53098">
    <property type="entry name" value="Ribonuclease H-like"/>
    <property type="match status" value="1"/>
</dbReference>
<dbReference type="Gene3D" id="1.10.10.60">
    <property type="entry name" value="Homeodomain-like"/>
    <property type="match status" value="1"/>
</dbReference>
<feature type="domain" description="Integrase catalytic" evidence="2">
    <location>
        <begin position="217"/>
        <end position="382"/>
    </location>
</feature>
<dbReference type="Pfam" id="PF00665">
    <property type="entry name" value="rve"/>
    <property type="match status" value="1"/>
</dbReference>
<dbReference type="EMBL" id="JAVRHY010000035">
    <property type="protein sequence ID" value="MDT0619966.1"/>
    <property type="molecule type" value="Genomic_DNA"/>
</dbReference>
<dbReference type="PANTHER" id="PTHR46889:SF4">
    <property type="entry name" value="TRANSPOSASE INSO FOR INSERTION SEQUENCE ELEMENT IS911B-RELATED"/>
    <property type="match status" value="1"/>
</dbReference>
<dbReference type="Pfam" id="PF13333">
    <property type="entry name" value="rve_2"/>
    <property type="match status" value="1"/>
</dbReference>
<dbReference type="Gene3D" id="3.30.420.10">
    <property type="entry name" value="Ribonuclease H-like superfamily/Ribonuclease H"/>
    <property type="match status" value="1"/>
</dbReference>
<gene>
    <name evidence="3" type="ORF">RM531_15970</name>
</gene>
<dbReference type="InterPro" id="IPR048020">
    <property type="entry name" value="Transpos_IS3"/>
</dbReference>
<dbReference type="InterPro" id="IPR001584">
    <property type="entry name" value="Integrase_cat-core"/>
</dbReference>
<dbReference type="InterPro" id="IPR036397">
    <property type="entry name" value="RNaseH_sf"/>
</dbReference>
<dbReference type="InterPro" id="IPR009057">
    <property type="entry name" value="Homeodomain-like_sf"/>
</dbReference>
<proteinExistence type="inferred from homology"/>
<accession>A0ABU3BE24</accession>
<dbReference type="InterPro" id="IPR050900">
    <property type="entry name" value="Transposase_IS3/IS150/IS904"/>
</dbReference>
<dbReference type="PANTHER" id="PTHR46889">
    <property type="entry name" value="TRANSPOSASE INSF FOR INSERTION SEQUENCE IS3B-RELATED"/>
    <property type="match status" value="1"/>
</dbReference>
<evidence type="ECO:0000313" key="4">
    <source>
        <dbReference type="Proteomes" id="UP001259982"/>
    </source>
</evidence>
<dbReference type="NCBIfam" id="NF033516">
    <property type="entry name" value="transpos_IS3"/>
    <property type="match status" value="1"/>
</dbReference>
<evidence type="ECO:0000256" key="1">
    <source>
        <dbReference type="ARBA" id="ARBA00009964"/>
    </source>
</evidence>
<dbReference type="PROSITE" id="PS50994">
    <property type="entry name" value="INTEGRASE"/>
    <property type="match status" value="1"/>
</dbReference>
<dbReference type="SUPFAM" id="SSF46689">
    <property type="entry name" value="Homeodomain-like"/>
    <property type="match status" value="1"/>
</dbReference>
<organism evidence="3 4">
    <name type="scientific">Spectribacter acetivorans</name>
    <dbReference type="NCBI Taxonomy" id="3075603"/>
    <lineage>
        <taxon>Bacteria</taxon>
        <taxon>Pseudomonadati</taxon>
        <taxon>Pseudomonadota</taxon>
        <taxon>Gammaproteobacteria</taxon>
        <taxon>Salinisphaerales</taxon>
        <taxon>Salinisphaeraceae</taxon>
        <taxon>Spectribacter</taxon>
    </lineage>
</organism>
<reference evidence="3 4" key="1">
    <citation type="submission" date="2023-09" db="EMBL/GenBank/DDBJ databases">
        <authorList>
            <person name="Rey-Velasco X."/>
        </authorList>
    </citation>
    <scope>NUCLEOTIDE SEQUENCE [LARGE SCALE GENOMIC DNA]</scope>
    <source>
        <strain evidence="3 4">P385</strain>
    </source>
</reference>
<dbReference type="InterPro" id="IPR025948">
    <property type="entry name" value="HTH-like_dom"/>
</dbReference>
<dbReference type="Pfam" id="PF13276">
    <property type="entry name" value="HTH_21"/>
    <property type="match status" value="1"/>
</dbReference>
<dbReference type="RefSeq" id="WP_311660720.1">
    <property type="nucleotide sequence ID" value="NZ_JAVRHY010000035.1"/>
</dbReference>
<evidence type="ECO:0000259" key="2">
    <source>
        <dbReference type="PROSITE" id="PS50994"/>
    </source>
</evidence>
<dbReference type="Proteomes" id="UP001259982">
    <property type="component" value="Unassembled WGS sequence"/>
</dbReference>
<sequence length="382" mass="44105">MSKRRRFSTEFKREAVELTRHPDVSVTQVARDIGIAANLLSRWRREIDEQGRTAFGGTGTPRDEEVARLKRENARLKKERGFFARRGHILRQGIELKYQAIDAGRGDYPVRLMCRCLRVSHSGFYDWQKRRPSARIRDNGRLLSRIRAIHADHLGVMGRRRMHEELGFEGEQASLNRVARLMRRHGIYGIPVARAWRYKPSGLRPIGIANHLERDFVALEPNTKWVTDITQIRTAEGWLFLCVVIDLYSKLVIGWSMGATQQRQLVLDAITAALGRREDPGQPVILHSDRGTQFTSHEVQGFLKDQNLVSSMSAVGHCGDNAACEGFFGVLKRERVRRRKYLTRAQARSDVFDYIERFHNPRMQRRLDKLDQQFHALSKPSV</sequence>
<name>A0ABU3BE24_9GAMM</name>